<gene>
    <name evidence="1" type="ORF">WR25_13821</name>
</gene>
<comment type="caution">
    <text evidence="1">The sequence shown here is derived from an EMBL/GenBank/DDBJ whole genome shotgun (WGS) entry which is preliminary data.</text>
</comment>
<proteinExistence type="predicted"/>
<sequence length="135" mass="15203">MPMRRAQRLQHVVRPRRVADRQHMARARRGQRVAVPVAHSSARALDHRHQRRKVIQLQPGFRDHVEMPARQQPVIVAIAAIDRPLPRMPARGGGDERHIVRHVAIREQVRAGGGDDRALKLRAAPASVRAVPAGR</sequence>
<name>A0A2A2M590_9BILA</name>
<accession>A0A2A2M590</accession>
<dbReference type="AlphaFoldDB" id="A0A2A2M590"/>
<keyword evidence="2" id="KW-1185">Reference proteome</keyword>
<dbReference type="EMBL" id="LIAE01004941">
    <property type="protein sequence ID" value="PAV93606.1"/>
    <property type="molecule type" value="Genomic_DNA"/>
</dbReference>
<organism evidence="1 2">
    <name type="scientific">Diploscapter pachys</name>
    <dbReference type="NCBI Taxonomy" id="2018661"/>
    <lineage>
        <taxon>Eukaryota</taxon>
        <taxon>Metazoa</taxon>
        <taxon>Ecdysozoa</taxon>
        <taxon>Nematoda</taxon>
        <taxon>Chromadorea</taxon>
        <taxon>Rhabditida</taxon>
        <taxon>Rhabditina</taxon>
        <taxon>Rhabditomorpha</taxon>
        <taxon>Rhabditoidea</taxon>
        <taxon>Rhabditidae</taxon>
        <taxon>Diploscapter</taxon>
    </lineage>
</organism>
<protein>
    <submittedName>
        <fullName evidence="1">Uncharacterized protein</fullName>
    </submittedName>
</protein>
<reference evidence="1 2" key="1">
    <citation type="journal article" date="2017" name="Curr. Biol.">
        <title>Genome architecture and evolution of a unichromosomal asexual nematode.</title>
        <authorList>
            <person name="Fradin H."/>
            <person name="Zegar C."/>
            <person name="Gutwein M."/>
            <person name="Lucas J."/>
            <person name="Kovtun M."/>
            <person name="Corcoran D."/>
            <person name="Baugh L.R."/>
            <person name="Kiontke K."/>
            <person name="Gunsalus K."/>
            <person name="Fitch D.H."/>
            <person name="Piano F."/>
        </authorList>
    </citation>
    <scope>NUCLEOTIDE SEQUENCE [LARGE SCALE GENOMIC DNA]</scope>
    <source>
        <strain evidence="1">PF1309</strain>
    </source>
</reference>
<evidence type="ECO:0000313" key="1">
    <source>
        <dbReference type="EMBL" id="PAV93606.1"/>
    </source>
</evidence>
<evidence type="ECO:0000313" key="2">
    <source>
        <dbReference type="Proteomes" id="UP000218231"/>
    </source>
</evidence>
<dbReference type="Proteomes" id="UP000218231">
    <property type="component" value="Unassembled WGS sequence"/>
</dbReference>